<feature type="domain" description="Disease resistance protein At4g27190-like leucine-rich repeats" evidence="2">
    <location>
        <begin position="816"/>
        <end position="946"/>
    </location>
</feature>
<evidence type="ECO:0000313" key="4">
    <source>
        <dbReference type="Proteomes" id="UP001174677"/>
    </source>
</evidence>
<proteinExistence type="predicted"/>
<keyword evidence="4" id="KW-1185">Reference proteome</keyword>
<feature type="domain" description="Disease resistance protein At4g27190-like leucine-rich repeats" evidence="2">
    <location>
        <begin position="405"/>
        <end position="539"/>
    </location>
</feature>
<dbReference type="Proteomes" id="UP001174677">
    <property type="component" value="Unassembled WGS sequence"/>
</dbReference>
<dbReference type="Gene3D" id="3.80.10.10">
    <property type="entry name" value="Ribonuclease Inhibitor"/>
    <property type="match status" value="4"/>
</dbReference>
<evidence type="ECO:0000256" key="1">
    <source>
        <dbReference type="ARBA" id="ARBA00022821"/>
    </source>
</evidence>
<protein>
    <recommendedName>
        <fullName evidence="2">Disease resistance protein At4g27190-like leucine-rich repeats domain-containing protein</fullName>
    </recommendedName>
</protein>
<organism evidence="3 4">
    <name type="scientific">Hevea brasiliensis</name>
    <name type="common">Para rubber tree</name>
    <name type="synonym">Siphonia brasiliensis</name>
    <dbReference type="NCBI Taxonomy" id="3981"/>
    <lineage>
        <taxon>Eukaryota</taxon>
        <taxon>Viridiplantae</taxon>
        <taxon>Streptophyta</taxon>
        <taxon>Embryophyta</taxon>
        <taxon>Tracheophyta</taxon>
        <taxon>Spermatophyta</taxon>
        <taxon>Magnoliopsida</taxon>
        <taxon>eudicotyledons</taxon>
        <taxon>Gunneridae</taxon>
        <taxon>Pentapetalae</taxon>
        <taxon>rosids</taxon>
        <taxon>fabids</taxon>
        <taxon>Malpighiales</taxon>
        <taxon>Euphorbiaceae</taxon>
        <taxon>Crotonoideae</taxon>
        <taxon>Micrandreae</taxon>
        <taxon>Hevea</taxon>
    </lineage>
</organism>
<dbReference type="PANTHER" id="PTHR33463">
    <property type="entry name" value="NB-ARC DOMAIN-CONTAINING PROTEIN-RELATED"/>
    <property type="match status" value="1"/>
</dbReference>
<name>A0ABQ9KBJ0_HEVBR</name>
<sequence>MEELKVLDLTGMHLSPLPLSLQYLKHLETLCLDGCVLEDISAIGELKKLQVLSFVQSTIVRLPSEVRKLTRLRLLDLRRCQGLEVISPDVLSRLARLEELYIGDGFVQWKGEGHDEPRNNANLSELKLLSKLSTLEVHIMDANIMPKDLFSEKLERFRVFIGDEWDWDWHEYERYADYRSLRTLKLKLSRSALLERVKVLLMKTEDLYLDDLRGLRSVLYELDDQGFPELKHLHVQNSLGIQYIIDWMIMGHSTAFPRLESLFIENLHNLEKIYYGPYMVGSFSNLRKLKVGNCNALRSLFSFSMFKGLGKLEEVDVSSCEIMEEIAVEEGEDDEEINLTQIRSLTLDNLPQLTSFCSQGQEKVCSASQRTQKEAAVGTSSKEIVCEDEIEALLPLFSKKIGFPNLEDIKLSGINVKMIWPNQHIESSLYIEKLTTLIVDGCGNLNYLFTSSIVGSLAQLKTLEICECKSMEEVIIAEGEGEMMSKMLFPKLHSLKLKGLPRIVRFCTANLIECPSLKVLRVDNCPHLHAFLSTCTSKNVGTSSGVTQANATLFDEKVWFPNLEELYIMHMHKLEMIWCDELLADSFSRLKVLQVQYGKQLLKIFPSKLLGRFLQNLELLVVKNCDSVEEVFDLRALVRVSEAPVVERSQLRTLDIRDLPNLKQVWNMDPHGILSFYNLRLVYAWNCPKLKSLFPFSIAIGLPHLALLNINGCGMEEVVAKEESVEAITINPKFVFRGLKALILWQLEELRCFYSEKHSLECTQLKHLCVYRCEKLKTFNSESQEMQEILMNGQESQLKIQVPQPLFAFREIVGNLEQLALNNEDIAMMQQSHFPIDLFFKLKILVLQSFHDASVNLPFNIFPKFPNLEKLVLGSCYFRELLPHGVVSEDAGVLLQSQIRFLKLDFLPNIRHIWNQDCQPVPFLQNLETLEIWRCHRLTNLAPSSATFKNLAILNVWKCQGLLSLISSSTAKSMVNLTTMIVRESHKVEEIVSNDRNDSQSQSEIVLWKLRTLKLLCLKSLSSFCSSANCTLKFPSLEELIVTQCPRMKIFSQGAISAPKLKRVNLAEERAKWRWIGNLNSTIIQLYTEKLFRFSGQLPSFF</sequence>
<evidence type="ECO:0000259" key="2">
    <source>
        <dbReference type="Pfam" id="PF23247"/>
    </source>
</evidence>
<dbReference type="Pfam" id="PF23247">
    <property type="entry name" value="LRR_RPS2"/>
    <property type="match status" value="4"/>
</dbReference>
<accession>A0ABQ9KBJ0</accession>
<dbReference type="InterPro" id="IPR057135">
    <property type="entry name" value="At4g27190-like_LRR"/>
</dbReference>
<comment type="caution">
    <text evidence="3">The sequence shown here is derived from an EMBL/GenBank/DDBJ whole genome shotgun (WGS) entry which is preliminary data.</text>
</comment>
<dbReference type="InterPro" id="IPR050905">
    <property type="entry name" value="Plant_NBS-LRR"/>
</dbReference>
<dbReference type="PANTHER" id="PTHR33463:SF181">
    <property type="entry name" value="AAA+ ATPASE DOMAIN-CONTAINING PROTEIN"/>
    <property type="match status" value="1"/>
</dbReference>
<feature type="domain" description="Disease resistance protein At4g27190-like leucine-rich repeats" evidence="2">
    <location>
        <begin position="224"/>
        <end position="321"/>
    </location>
</feature>
<dbReference type="SUPFAM" id="SSF52047">
    <property type="entry name" value="RNI-like"/>
    <property type="match status" value="1"/>
</dbReference>
<dbReference type="EMBL" id="JARPOI010000025">
    <property type="protein sequence ID" value="KAJ9131539.1"/>
    <property type="molecule type" value="Genomic_DNA"/>
</dbReference>
<reference evidence="3 4" key="1">
    <citation type="journal article" date="2023" name="Plant Biotechnol. J.">
        <title>Chromosome-level wild Hevea brasiliensis genome provides new tools for genomic-assisted breeding and valuable loci to elevate rubber yield.</title>
        <authorList>
            <person name="Cheng H."/>
            <person name="Song X."/>
            <person name="Hu Y."/>
            <person name="Wu T."/>
            <person name="Yang Q."/>
            <person name="An Z."/>
            <person name="Feng S."/>
            <person name="Deng Z."/>
            <person name="Wu W."/>
            <person name="Zeng X."/>
            <person name="Tu M."/>
            <person name="Wang X."/>
            <person name="Huang H."/>
        </authorList>
    </citation>
    <scope>NUCLEOTIDE SEQUENCE [LARGE SCALE GENOMIC DNA]</scope>
    <source>
        <strain evidence="3">MT/VB/25A 57/8</strain>
    </source>
</reference>
<feature type="domain" description="Disease resistance protein At4g27190-like leucine-rich repeats" evidence="2">
    <location>
        <begin position="563"/>
        <end position="714"/>
    </location>
</feature>
<dbReference type="SUPFAM" id="SSF52058">
    <property type="entry name" value="L domain-like"/>
    <property type="match status" value="2"/>
</dbReference>
<evidence type="ECO:0000313" key="3">
    <source>
        <dbReference type="EMBL" id="KAJ9131539.1"/>
    </source>
</evidence>
<keyword evidence="1" id="KW-0611">Plant defense</keyword>
<gene>
    <name evidence="3" type="ORF">P3X46_035194</name>
</gene>
<dbReference type="InterPro" id="IPR032675">
    <property type="entry name" value="LRR_dom_sf"/>
</dbReference>